<dbReference type="KEGG" id="pla:Plav_1939"/>
<accession>A7HUH1</accession>
<dbReference type="PROSITE" id="PS51257">
    <property type="entry name" value="PROKAR_LIPOPROTEIN"/>
    <property type="match status" value="1"/>
</dbReference>
<dbReference type="EMBL" id="CP000774">
    <property type="protein sequence ID" value="ABS63554.1"/>
    <property type="molecule type" value="Genomic_DNA"/>
</dbReference>
<dbReference type="FunFam" id="1.10.8.350:FF:000001">
    <property type="entry name" value="Lytic murein transglycosylase B"/>
    <property type="match status" value="1"/>
</dbReference>
<dbReference type="InterPro" id="IPR002477">
    <property type="entry name" value="Peptidoglycan-bd-like"/>
</dbReference>
<evidence type="ECO:0000259" key="2">
    <source>
        <dbReference type="Pfam" id="PF13406"/>
    </source>
</evidence>
<dbReference type="RefSeq" id="WP_012110850.1">
    <property type="nucleotide sequence ID" value="NC_009719.1"/>
</dbReference>
<evidence type="ECO:0000313" key="3">
    <source>
        <dbReference type="EMBL" id="ABS63554.1"/>
    </source>
</evidence>
<dbReference type="InterPro" id="IPR036366">
    <property type="entry name" value="PGBDSf"/>
</dbReference>
<dbReference type="PANTHER" id="PTHR30163">
    <property type="entry name" value="MEMBRANE-BOUND LYTIC MUREIN TRANSGLYCOSYLASE B"/>
    <property type="match status" value="1"/>
</dbReference>
<sequence length="427" mass="46567">MPGFRLSRLRSFVRIAAPLGVVFGLALAGCGATASTDVPRGVPMAPPVSADAPAFADWLTAFREDALKAGIAPATFDRSMKGVRLDEKVIEANESQPEFTRPVWEYLEGALSDTRVATGKRLLAENKALLDRIEARYGVDRHVLVAIWGLESNYGSFQGTMSVVRSLATLGFEGRRVEYGRSQLIAALQIIQNGDIAPERMTGSWAGAMGHTQFIPTTYNAHAVDFDGDGRRDIWNSHADALASAAHYLGNSGWQRGAVWGYEVKLPQGFDYGEADMSVSQPVGEWQKLGVARIDGRPFPSGEMGEKASIFLPSGYRGPAFIVMNNFRTVLAYNASTSYSLAVNLLADRFKGRGEIVASWPRGDRPLGRQERHDLQQLLLDKGYETGGVDGIIGFNTRKAIRAYQASLGLPADGYPTHELLEKLRGR</sequence>
<dbReference type="eggNOG" id="COG3409">
    <property type="taxonomic scope" value="Bacteria"/>
</dbReference>
<dbReference type="InterPro" id="IPR031304">
    <property type="entry name" value="SLT_2"/>
</dbReference>
<dbReference type="SUPFAM" id="SSF47090">
    <property type="entry name" value="PGBD-like"/>
    <property type="match status" value="1"/>
</dbReference>
<dbReference type="AlphaFoldDB" id="A7HUH1"/>
<dbReference type="STRING" id="402881.Plav_1939"/>
<organism evidence="3 4">
    <name type="scientific">Parvibaculum lavamentivorans (strain DS-1 / DSM 13023 / NCIMB 13966)</name>
    <dbReference type="NCBI Taxonomy" id="402881"/>
    <lineage>
        <taxon>Bacteria</taxon>
        <taxon>Pseudomonadati</taxon>
        <taxon>Pseudomonadota</taxon>
        <taxon>Alphaproteobacteria</taxon>
        <taxon>Hyphomicrobiales</taxon>
        <taxon>Parvibaculaceae</taxon>
        <taxon>Parvibaculum</taxon>
    </lineage>
</organism>
<dbReference type="Pfam" id="PF13406">
    <property type="entry name" value="SLT_2"/>
    <property type="match status" value="1"/>
</dbReference>
<dbReference type="CAZy" id="GH103">
    <property type="family name" value="Glycoside Hydrolase Family 103"/>
</dbReference>
<dbReference type="CDD" id="cd13399">
    <property type="entry name" value="Slt35-like"/>
    <property type="match status" value="1"/>
</dbReference>
<protein>
    <submittedName>
        <fullName evidence="3">Lytic murein transglycosylase</fullName>
    </submittedName>
</protein>
<dbReference type="Gene3D" id="1.10.8.350">
    <property type="entry name" value="Bacterial muramidase"/>
    <property type="match status" value="1"/>
</dbReference>
<proteinExistence type="predicted"/>
<evidence type="ECO:0000313" key="4">
    <source>
        <dbReference type="Proteomes" id="UP000006377"/>
    </source>
</evidence>
<feature type="domain" description="Peptidoglycan binding-like" evidence="1">
    <location>
        <begin position="370"/>
        <end position="424"/>
    </location>
</feature>
<dbReference type="PANTHER" id="PTHR30163:SF8">
    <property type="entry name" value="LYTIC MUREIN TRANSGLYCOSYLASE"/>
    <property type="match status" value="1"/>
</dbReference>
<feature type="domain" description="Transglycosylase SLT" evidence="2">
    <location>
        <begin position="55"/>
        <end position="348"/>
    </location>
</feature>
<dbReference type="OrthoDB" id="9808544at2"/>
<dbReference type="InterPro" id="IPR036365">
    <property type="entry name" value="PGBD-like_sf"/>
</dbReference>
<dbReference type="GO" id="GO:0009253">
    <property type="term" value="P:peptidoglycan catabolic process"/>
    <property type="evidence" value="ECO:0007669"/>
    <property type="project" value="TreeGrafter"/>
</dbReference>
<dbReference type="InterPro" id="IPR011970">
    <property type="entry name" value="MltB_2"/>
</dbReference>
<dbReference type="Proteomes" id="UP000006377">
    <property type="component" value="Chromosome"/>
</dbReference>
<reference evidence="3 4" key="1">
    <citation type="journal article" date="2011" name="Stand. Genomic Sci.">
        <title>Complete genome sequence of Parvibaculum lavamentivorans type strain (DS-1(T)).</title>
        <authorList>
            <person name="Schleheck D."/>
            <person name="Weiss M."/>
            <person name="Pitluck S."/>
            <person name="Bruce D."/>
            <person name="Land M.L."/>
            <person name="Han S."/>
            <person name="Saunders E."/>
            <person name="Tapia R."/>
            <person name="Detter C."/>
            <person name="Brettin T."/>
            <person name="Han J."/>
            <person name="Woyke T."/>
            <person name="Goodwin L."/>
            <person name="Pennacchio L."/>
            <person name="Nolan M."/>
            <person name="Cook A.M."/>
            <person name="Kjelleberg S."/>
            <person name="Thomas T."/>
        </authorList>
    </citation>
    <scope>NUCLEOTIDE SEQUENCE [LARGE SCALE GENOMIC DNA]</scope>
    <source>
        <strain evidence="4">DS-1 / DSM 13023 / NCIMB 13966</strain>
    </source>
</reference>
<dbReference type="NCBIfam" id="TIGR02283">
    <property type="entry name" value="MltB_2"/>
    <property type="match status" value="1"/>
</dbReference>
<dbReference type="Gene3D" id="1.10.530.10">
    <property type="match status" value="1"/>
</dbReference>
<dbReference type="GO" id="GO:0008933">
    <property type="term" value="F:peptidoglycan lytic transglycosylase activity"/>
    <property type="evidence" value="ECO:0007669"/>
    <property type="project" value="TreeGrafter"/>
</dbReference>
<evidence type="ECO:0000259" key="1">
    <source>
        <dbReference type="Pfam" id="PF01471"/>
    </source>
</evidence>
<dbReference type="Gene3D" id="1.10.101.10">
    <property type="entry name" value="PGBD-like superfamily/PGBD"/>
    <property type="match status" value="1"/>
</dbReference>
<dbReference type="InterPro" id="IPR043426">
    <property type="entry name" value="MltB-like"/>
</dbReference>
<gene>
    <name evidence="3" type="ordered locus">Plav_1939</name>
</gene>
<keyword evidence="4" id="KW-1185">Reference proteome</keyword>
<dbReference type="SUPFAM" id="SSF53955">
    <property type="entry name" value="Lysozyme-like"/>
    <property type="match status" value="1"/>
</dbReference>
<dbReference type="HOGENOM" id="CLU_035402_0_2_5"/>
<dbReference type="InterPro" id="IPR023346">
    <property type="entry name" value="Lysozyme-like_dom_sf"/>
</dbReference>
<dbReference type="Pfam" id="PF01471">
    <property type="entry name" value="PG_binding_1"/>
    <property type="match status" value="1"/>
</dbReference>
<dbReference type="eggNOG" id="COG2951">
    <property type="taxonomic scope" value="Bacteria"/>
</dbReference>
<name>A7HUH1_PARL1</name>